<evidence type="ECO:0000313" key="1">
    <source>
        <dbReference type="EMBL" id="UOE42785.1"/>
    </source>
</evidence>
<proteinExistence type="predicted"/>
<dbReference type="Proteomes" id="UP000832097">
    <property type="component" value="Chromosome"/>
</dbReference>
<organism evidence="1 2">
    <name type="scientific">Agromyces larvae</name>
    <dbReference type="NCBI Taxonomy" id="2929802"/>
    <lineage>
        <taxon>Bacteria</taxon>
        <taxon>Bacillati</taxon>
        <taxon>Actinomycetota</taxon>
        <taxon>Actinomycetes</taxon>
        <taxon>Micrococcales</taxon>
        <taxon>Microbacteriaceae</taxon>
        <taxon>Agromyces</taxon>
    </lineage>
</organism>
<reference evidence="1 2" key="1">
    <citation type="submission" date="2022-03" db="EMBL/GenBank/DDBJ databases">
        <title>Mucilaginibacter sp. isolated from the gut of Protaetia brevitarsis seulensis larvae.</title>
        <authorList>
            <person name="Won M."/>
            <person name="Kim S.-J."/>
            <person name="Kwon S.-W."/>
        </authorList>
    </citation>
    <scope>NUCLEOTIDE SEQUENCE [LARGE SCALE GENOMIC DNA]</scope>
    <source>
        <strain evidence="1 2">CFWR-12</strain>
    </source>
</reference>
<dbReference type="Pfam" id="PF08310">
    <property type="entry name" value="LGFP"/>
    <property type="match status" value="1"/>
</dbReference>
<dbReference type="InterPro" id="IPR013207">
    <property type="entry name" value="LGFP"/>
</dbReference>
<sequence>MPAATIDPRPVRSVSWSDFQKAVRFGADPDTVVAVAEITAKRAQHRGLGEPVGPHARLGGVGYLREYERGLVFWTREHGASALHGMVRDVWDLLGRERSVLGAPIGDLEYDAALEEWIGRFERGRVRWSSAIGPQVELD</sequence>
<accession>A0ABY4BUA6</accession>
<dbReference type="RefSeq" id="WP_243553717.1">
    <property type="nucleotide sequence ID" value="NZ_CP094528.1"/>
</dbReference>
<evidence type="ECO:0000313" key="2">
    <source>
        <dbReference type="Proteomes" id="UP000832097"/>
    </source>
</evidence>
<name>A0ABY4BUA6_9MICO</name>
<gene>
    <name evidence="1" type="ORF">MTO99_11340</name>
</gene>
<protein>
    <submittedName>
        <fullName evidence="1">Uncharacterized protein</fullName>
    </submittedName>
</protein>
<keyword evidence="2" id="KW-1185">Reference proteome</keyword>
<dbReference type="EMBL" id="CP094528">
    <property type="protein sequence ID" value="UOE42785.1"/>
    <property type="molecule type" value="Genomic_DNA"/>
</dbReference>